<reference evidence="8" key="1">
    <citation type="submission" date="2018-05" db="EMBL/GenBank/DDBJ databases">
        <authorList>
            <person name="Lanie J.A."/>
            <person name="Ng W.-L."/>
            <person name="Kazmierczak K.M."/>
            <person name="Andrzejewski T.M."/>
            <person name="Davidsen T.M."/>
            <person name="Wayne K.J."/>
            <person name="Tettelin H."/>
            <person name="Glass J.I."/>
            <person name="Rusch D."/>
            <person name="Podicherti R."/>
            <person name="Tsui H.-C.T."/>
            <person name="Winkler M.E."/>
        </authorList>
    </citation>
    <scope>NUCLEOTIDE SEQUENCE</scope>
</reference>
<evidence type="ECO:0000256" key="2">
    <source>
        <dbReference type="ARBA" id="ARBA00023082"/>
    </source>
</evidence>
<dbReference type="NCBIfam" id="NF005413">
    <property type="entry name" value="PRK06986.1"/>
    <property type="match status" value="1"/>
</dbReference>
<dbReference type="PRINTS" id="PR00046">
    <property type="entry name" value="SIGMA70FCT"/>
</dbReference>
<dbReference type="Gene3D" id="1.20.140.160">
    <property type="match status" value="1"/>
</dbReference>
<evidence type="ECO:0000256" key="4">
    <source>
        <dbReference type="ARBA" id="ARBA00023163"/>
    </source>
</evidence>
<dbReference type="InterPro" id="IPR000943">
    <property type="entry name" value="RNA_pol_sigma70"/>
</dbReference>
<dbReference type="GO" id="GO:0003899">
    <property type="term" value="F:DNA-directed RNA polymerase activity"/>
    <property type="evidence" value="ECO:0007669"/>
    <property type="project" value="InterPro"/>
</dbReference>
<feature type="domain" description="RNA polymerase sigma-70 region 4" evidence="7">
    <location>
        <begin position="192"/>
        <end position="241"/>
    </location>
</feature>
<keyword evidence="1" id="KW-0805">Transcription regulation</keyword>
<feature type="domain" description="RNA polymerase sigma-70 region 3" evidence="5">
    <location>
        <begin position="101"/>
        <end position="145"/>
    </location>
</feature>
<evidence type="ECO:0000259" key="5">
    <source>
        <dbReference type="Pfam" id="PF04539"/>
    </source>
</evidence>
<dbReference type="GO" id="GO:0003677">
    <property type="term" value="F:DNA binding"/>
    <property type="evidence" value="ECO:0007669"/>
    <property type="project" value="UniProtKB-KW"/>
</dbReference>
<accession>A0A381RQM8</accession>
<proteinExistence type="predicted"/>
<dbReference type="InterPro" id="IPR007624">
    <property type="entry name" value="RNA_pol_sigma70_r3"/>
</dbReference>
<dbReference type="InterPro" id="IPR014284">
    <property type="entry name" value="RNA_pol_sigma-70_dom"/>
</dbReference>
<dbReference type="PANTHER" id="PTHR30385">
    <property type="entry name" value="SIGMA FACTOR F FLAGELLAR"/>
    <property type="match status" value="1"/>
</dbReference>
<dbReference type="Pfam" id="PF04539">
    <property type="entry name" value="Sigma70_r3"/>
    <property type="match status" value="1"/>
</dbReference>
<dbReference type="Pfam" id="PF04542">
    <property type="entry name" value="Sigma70_r2"/>
    <property type="match status" value="1"/>
</dbReference>
<organism evidence="8">
    <name type="scientific">marine metagenome</name>
    <dbReference type="NCBI Taxonomy" id="408172"/>
    <lineage>
        <taxon>unclassified sequences</taxon>
        <taxon>metagenomes</taxon>
        <taxon>ecological metagenomes</taxon>
    </lineage>
</organism>
<name>A0A381RQM8_9ZZZZ</name>
<evidence type="ECO:0000313" key="8">
    <source>
        <dbReference type="EMBL" id="SUZ94212.1"/>
    </source>
</evidence>
<keyword evidence="4" id="KW-0804">Transcription</keyword>
<keyword evidence="3" id="KW-0238">DNA-binding</keyword>
<dbReference type="NCBIfam" id="TIGR02937">
    <property type="entry name" value="sigma70-ECF"/>
    <property type="match status" value="1"/>
</dbReference>
<protein>
    <recommendedName>
        <fullName evidence="9">RNA polymerase sigma-70 domain-containing protein</fullName>
    </recommendedName>
</protein>
<dbReference type="Pfam" id="PF04545">
    <property type="entry name" value="Sigma70_r4"/>
    <property type="match status" value="1"/>
</dbReference>
<evidence type="ECO:0000259" key="6">
    <source>
        <dbReference type="Pfam" id="PF04542"/>
    </source>
</evidence>
<evidence type="ECO:0000256" key="1">
    <source>
        <dbReference type="ARBA" id="ARBA00023015"/>
    </source>
</evidence>
<dbReference type="AlphaFoldDB" id="A0A381RQM8"/>
<dbReference type="SUPFAM" id="SSF88946">
    <property type="entry name" value="Sigma2 domain of RNA polymerase sigma factors"/>
    <property type="match status" value="1"/>
</dbReference>
<dbReference type="GO" id="GO:0016987">
    <property type="term" value="F:sigma factor activity"/>
    <property type="evidence" value="ECO:0007669"/>
    <property type="project" value="UniProtKB-KW"/>
</dbReference>
<dbReference type="GO" id="GO:0006352">
    <property type="term" value="P:DNA-templated transcription initiation"/>
    <property type="evidence" value="ECO:0007669"/>
    <property type="project" value="InterPro"/>
</dbReference>
<dbReference type="InterPro" id="IPR013325">
    <property type="entry name" value="RNA_pol_sigma_r2"/>
</dbReference>
<dbReference type="EMBL" id="UINC01002214">
    <property type="protein sequence ID" value="SUZ94212.1"/>
    <property type="molecule type" value="Genomic_DNA"/>
</dbReference>
<dbReference type="PANTHER" id="PTHR30385:SF7">
    <property type="entry name" value="RNA POLYMERASE SIGMA FACTOR FLIA"/>
    <property type="match status" value="1"/>
</dbReference>
<feature type="domain" description="RNA polymerase sigma-70 region 2" evidence="6">
    <location>
        <begin position="22"/>
        <end position="91"/>
    </location>
</feature>
<dbReference type="CDD" id="cd06171">
    <property type="entry name" value="Sigma70_r4"/>
    <property type="match status" value="1"/>
</dbReference>
<dbReference type="PIRSF" id="PIRSF000770">
    <property type="entry name" value="RNA_pol_sigma-SigE/K"/>
    <property type="match status" value="1"/>
</dbReference>
<dbReference type="NCBIfam" id="TIGR02479">
    <property type="entry name" value="FliA_WhiG"/>
    <property type="match status" value="1"/>
</dbReference>
<sequence>MPTKQNPYTEKTQQSREDQLIKHAPLVKRVVTRMAARFPPGVDQEELYQVGMIGLLDAVDKFDPTRDVKFKTYAEFRIKGAILDELRKMDWVPRSVRADTNKHSSAWRELSFELGREPSDQEMAGQMKMSMDEYYEFIRKASPTPLISIEEFKGYSNEEDSVSLLEILSKPGEKDPFSILSLQQMKTKLAEAIGQLEEREQMVLALYYEEEMNLKEIGEILGVIESRVSQIRSKTILKLRAKLRIMTKDGMEN</sequence>
<dbReference type="InterPro" id="IPR007627">
    <property type="entry name" value="RNA_pol_sigma70_r2"/>
</dbReference>
<evidence type="ECO:0008006" key="9">
    <source>
        <dbReference type="Google" id="ProtNLM"/>
    </source>
</evidence>
<keyword evidence="2" id="KW-0731">Sigma factor</keyword>
<gene>
    <name evidence="8" type="ORF">METZ01_LOCUS47066</name>
</gene>
<dbReference type="InterPro" id="IPR013324">
    <property type="entry name" value="RNA_pol_sigma_r3/r4-like"/>
</dbReference>
<evidence type="ECO:0000256" key="3">
    <source>
        <dbReference type="ARBA" id="ARBA00023125"/>
    </source>
</evidence>
<evidence type="ECO:0000259" key="7">
    <source>
        <dbReference type="Pfam" id="PF04545"/>
    </source>
</evidence>
<dbReference type="InterPro" id="IPR012845">
    <property type="entry name" value="RNA_pol_sigma_FliA_WhiG"/>
</dbReference>
<dbReference type="InterPro" id="IPR007630">
    <property type="entry name" value="RNA_pol_sigma70_r4"/>
</dbReference>
<dbReference type="Gene3D" id="1.10.1740.10">
    <property type="match status" value="1"/>
</dbReference>
<dbReference type="SUPFAM" id="SSF88659">
    <property type="entry name" value="Sigma3 and sigma4 domains of RNA polymerase sigma factors"/>
    <property type="match status" value="2"/>
</dbReference>